<dbReference type="Pfam" id="PF00941">
    <property type="entry name" value="FAD_binding_5"/>
    <property type="match status" value="1"/>
</dbReference>
<evidence type="ECO:0000256" key="1">
    <source>
        <dbReference type="ARBA" id="ARBA00022630"/>
    </source>
</evidence>
<organism evidence="5 6">
    <name type="scientific">Roseibium aggregatum</name>
    <dbReference type="NCBI Taxonomy" id="187304"/>
    <lineage>
        <taxon>Bacteria</taxon>
        <taxon>Pseudomonadati</taxon>
        <taxon>Pseudomonadota</taxon>
        <taxon>Alphaproteobacteria</taxon>
        <taxon>Hyphomicrobiales</taxon>
        <taxon>Stappiaceae</taxon>
        <taxon>Roseibium</taxon>
    </lineage>
</organism>
<dbReference type="AlphaFoldDB" id="A0A939J407"/>
<evidence type="ECO:0000313" key="6">
    <source>
        <dbReference type="Proteomes" id="UP000664096"/>
    </source>
</evidence>
<reference evidence="5" key="1">
    <citation type="submission" date="2020-12" db="EMBL/GenBank/DDBJ databases">
        <title>Oil enriched cultivation method for isolating marine PHA-producing bacteria.</title>
        <authorList>
            <person name="Zheng W."/>
            <person name="Yu S."/>
            <person name="Huang Y."/>
        </authorList>
    </citation>
    <scope>NUCLEOTIDE SEQUENCE</scope>
    <source>
        <strain evidence="5">SY-2-12</strain>
    </source>
</reference>
<name>A0A939J407_9HYPH</name>
<dbReference type="InterPro" id="IPR005107">
    <property type="entry name" value="CO_DH_flav_C"/>
</dbReference>
<evidence type="ECO:0000313" key="5">
    <source>
        <dbReference type="EMBL" id="MBN9670695.1"/>
    </source>
</evidence>
<keyword evidence="1" id="KW-0285">Flavoprotein</keyword>
<sequence>MYETSYHRAGSLAEAAQLISNADDGKFLGGGQTLLPTMKQRLAAPSDIVDLTKIPELKGIREDGGSIVIGAATTHYEVASSALLKEKIPGLAALAGGIGDPAVRHMGTLGGSIANNDPAADYPSALVALNATVATSKRSLSAEDFFVGMFETALDDDEVVVSVSFPIAQKSAYSKYPNPASRYAMAGVFVARLGDGSVRVAVTGAGQNGVFRATAMEDALSGNWSPDAVAGIEVGADDMLHDIHGSADYRSNLVTVMAKRAVAATG</sequence>
<dbReference type="InterPro" id="IPR036683">
    <property type="entry name" value="CO_DH_flav_C_dom_sf"/>
</dbReference>
<dbReference type="SMART" id="SM01092">
    <property type="entry name" value="CO_deh_flav_C"/>
    <property type="match status" value="1"/>
</dbReference>
<gene>
    <name evidence="5" type="ORF">JF539_10135</name>
</gene>
<dbReference type="PANTHER" id="PTHR42659">
    <property type="entry name" value="XANTHINE DEHYDROGENASE SUBUNIT C-RELATED"/>
    <property type="match status" value="1"/>
</dbReference>
<dbReference type="InterPro" id="IPR036318">
    <property type="entry name" value="FAD-bd_PCMH-like_sf"/>
</dbReference>
<dbReference type="Proteomes" id="UP000664096">
    <property type="component" value="Unassembled WGS sequence"/>
</dbReference>
<evidence type="ECO:0000256" key="3">
    <source>
        <dbReference type="ARBA" id="ARBA00023002"/>
    </source>
</evidence>
<dbReference type="GO" id="GO:0071949">
    <property type="term" value="F:FAD binding"/>
    <property type="evidence" value="ECO:0007669"/>
    <property type="project" value="InterPro"/>
</dbReference>
<keyword evidence="2" id="KW-0274">FAD</keyword>
<dbReference type="InterPro" id="IPR016167">
    <property type="entry name" value="FAD-bd_PCMH_sub1"/>
</dbReference>
<protein>
    <submittedName>
        <fullName evidence="5">Xanthine dehydrogenase family protein subunit M</fullName>
    </submittedName>
</protein>
<evidence type="ECO:0000259" key="4">
    <source>
        <dbReference type="PROSITE" id="PS51387"/>
    </source>
</evidence>
<comment type="caution">
    <text evidence="5">The sequence shown here is derived from an EMBL/GenBank/DDBJ whole genome shotgun (WGS) entry which is preliminary data.</text>
</comment>
<proteinExistence type="predicted"/>
<dbReference type="InterPro" id="IPR002346">
    <property type="entry name" value="Mopterin_DH_FAD-bd"/>
</dbReference>
<dbReference type="InterPro" id="IPR016169">
    <property type="entry name" value="FAD-bd_PCMH_sub2"/>
</dbReference>
<dbReference type="GO" id="GO:0016491">
    <property type="term" value="F:oxidoreductase activity"/>
    <property type="evidence" value="ECO:0007669"/>
    <property type="project" value="UniProtKB-KW"/>
</dbReference>
<dbReference type="Gene3D" id="3.30.465.10">
    <property type="match status" value="1"/>
</dbReference>
<feature type="domain" description="FAD-binding PCMH-type" evidence="4">
    <location>
        <begin position="1"/>
        <end position="170"/>
    </location>
</feature>
<dbReference type="InterPro" id="IPR051312">
    <property type="entry name" value="Diverse_Substr_Oxidored"/>
</dbReference>
<dbReference type="EMBL" id="JAEKJZ010000001">
    <property type="protein sequence ID" value="MBN9670695.1"/>
    <property type="molecule type" value="Genomic_DNA"/>
</dbReference>
<accession>A0A939J407</accession>
<dbReference type="Gene3D" id="3.30.43.10">
    <property type="entry name" value="Uridine Diphospho-n-acetylenolpyruvylglucosamine Reductase, domain 2"/>
    <property type="match status" value="1"/>
</dbReference>
<dbReference type="SUPFAM" id="SSF55447">
    <property type="entry name" value="CO dehydrogenase flavoprotein C-terminal domain-like"/>
    <property type="match status" value="1"/>
</dbReference>
<dbReference type="SUPFAM" id="SSF56176">
    <property type="entry name" value="FAD-binding/transporter-associated domain-like"/>
    <property type="match status" value="1"/>
</dbReference>
<dbReference type="RefSeq" id="WP_207140157.1">
    <property type="nucleotide sequence ID" value="NZ_JAEKJZ010000001.1"/>
</dbReference>
<evidence type="ECO:0000256" key="2">
    <source>
        <dbReference type="ARBA" id="ARBA00022827"/>
    </source>
</evidence>
<dbReference type="PROSITE" id="PS51387">
    <property type="entry name" value="FAD_PCMH"/>
    <property type="match status" value="1"/>
</dbReference>
<dbReference type="InterPro" id="IPR016166">
    <property type="entry name" value="FAD-bd_PCMH"/>
</dbReference>
<dbReference type="Gene3D" id="3.30.390.50">
    <property type="entry name" value="CO dehydrogenase flavoprotein, C-terminal domain"/>
    <property type="match status" value="1"/>
</dbReference>
<dbReference type="PANTHER" id="PTHR42659:SF2">
    <property type="entry name" value="XANTHINE DEHYDROGENASE SUBUNIT C-RELATED"/>
    <property type="match status" value="1"/>
</dbReference>
<keyword evidence="3" id="KW-0560">Oxidoreductase</keyword>